<dbReference type="PANTHER" id="PTHR33841:SF1">
    <property type="entry name" value="DNA METHYLTRANSFERASE A"/>
    <property type="match status" value="1"/>
</dbReference>
<dbReference type="GO" id="GO:0008170">
    <property type="term" value="F:N-methyltransferase activity"/>
    <property type="evidence" value="ECO:0007669"/>
    <property type="project" value="InterPro"/>
</dbReference>
<dbReference type="Pfam" id="PF18135">
    <property type="entry name" value="Type_ISP_C"/>
    <property type="match status" value="1"/>
</dbReference>
<dbReference type="PRINTS" id="PR00507">
    <property type="entry name" value="N12N6MTFRASE"/>
</dbReference>
<proteinExistence type="predicted"/>
<dbReference type="EC" id="2.1.1.72" evidence="1"/>
<dbReference type="GO" id="GO:0003677">
    <property type="term" value="F:DNA binding"/>
    <property type="evidence" value="ECO:0007669"/>
    <property type="project" value="InterPro"/>
</dbReference>
<dbReference type="PANTHER" id="PTHR33841">
    <property type="entry name" value="DNA METHYLTRANSFERASE YEEA-RELATED"/>
    <property type="match status" value="1"/>
</dbReference>
<name>A0A1T1CYV5_9SYNE</name>
<dbReference type="Pfam" id="PF02384">
    <property type="entry name" value="N6_Mtase"/>
    <property type="match status" value="1"/>
</dbReference>
<evidence type="ECO:0000313" key="8">
    <source>
        <dbReference type="Proteomes" id="UP000242590"/>
    </source>
</evidence>
<evidence type="ECO:0000256" key="2">
    <source>
        <dbReference type="ARBA" id="ARBA00022603"/>
    </source>
</evidence>
<comment type="catalytic activity">
    <reaction evidence="4">
        <text>a 2'-deoxyadenosine in DNA + S-adenosyl-L-methionine = an N(6)-methyl-2'-deoxyadenosine in DNA + S-adenosyl-L-homocysteine + H(+)</text>
        <dbReference type="Rhea" id="RHEA:15197"/>
        <dbReference type="Rhea" id="RHEA-COMP:12418"/>
        <dbReference type="Rhea" id="RHEA-COMP:12419"/>
        <dbReference type="ChEBI" id="CHEBI:15378"/>
        <dbReference type="ChEBI" id="CHEBI:57856"/>
        <dbReference type="ChEBI" id="CHEBI:59789"/>
        <dbReference type="ChEBI" id="CHEBI:90615"/>
        <dbReference type="ChEBI" id="CHEBI:90616"/>
        <dbReference type="EC" id="2.1.1.72"/>
    </reaction>
</comment>
<dbReference type="SUPFAM" id="SSF53335">
    <property type="entry name" value="S-adenosyl-L-methionine-dependent methyltransferases"/>
    <property type="match status" value="1"/>
</dbReference>
<comment type="caution">
    <text evidence="7">The sequence shown here is derived from an EMBL/GenBank/DDBJ whole genome shotgun (WGS) entry which is preliminary data.</text>
</comment>
<keyword evidence="3 7" id="KW-0808">Transferase</keyword>
<organism evidence="7 8">
    <name type="scientific">Candidatus Synechococcus spongiarum LMB bulk15N</name>
    <dbReference type="NCBI Taxonomy" id="1943583"/>
    <lineage>
        <taxon>Bacteria</taxon>
        <taxon>Bacillati</taxon>
        <taxon>Cyanobacteriota</taxon>
        <taxon>Cyanophyceae</taxon>
        <taxon>Synechococcales</taxon>
        <taxon>Synechococcaceae</taxon>
        <taxon>Synechococcus</taxon>
    </lineage>
</organism>
<evidence type="ECO:0000256" key="3">
    <source>
        <dbReference type="ARBA" id="ARBA00022679"/>
    </source>
</evidence>
<sequence length="849" mass="94782">MGARFDVGPGMVLRLPRHGDALALPMTIEEAISTFGLEVKPKLGNPGASGASEDQLRAPLEVLVGKLAELTGLRPDSMIMVGETSLAGLKTRPDYAVTHNNALIGFIEVKAPGKGADPRRFRDRHDKDQWAKLKTLPNLIYTDGNGFSLWRNGELQGTVVQLVGNIETAGKRLAAPDNGLGLVSLFTDFFQWEPQPPRSAKELAETTARLCRLLREEVTEQLGQKSASLTNLATDWRRLLFPSATDKDFADGYAQAVTFGLLMARARDIPLVDGLDRVARTLRQTNTLIGTALRLLTDDADNEATLKTSLATLTRVLDTVYWPDISKGDPEAWLYFYEDFLSVYDNNLRKRTGSYYTPPQLVRAMVRLVDEALRSDQRFGLSEGLASPDVTVADPAIGTGTYLLAVFRRIAETTAVDQGAGAVPGVVEAAISRIIGFELQFGPFAVAQLRILAELQSLLNDPDATPNMRLFVTDTLGNPYEDDEYIPQILMPLGESRRRANKIKRQEKITVVIGNPPYKEKAKGLGGWIENSTKNSKTAAPLSQWIPPRDWNVGLHAKHLRNLYVYFWRWATWKVFGNDSPSSIKGHGRDRKGIVSFITVAGFLSGPGFQKMRADLRQDTDEIWVIDCSPEGHQPEVATRVFQGVQQPVCIVMALRSTDGGSPTPARVRYRSLPRGHRDKKFEALSIIKLDDDGWEECPADPRAPFFPRSAGAWAEFAALENLFDYDGSGVMPGRIWVIAPDRSSLERRWKALQKEKNLEKKENLFHPHRRNGSPGDKHINKRLQQGLYGHEFRPGPVALDTRDVIPPVRYGYRSFDRQWIIPDGRLINQPNPKLWQIHSNHQIYMTAL</sequence>
<keyword evidence="2 7" id="KW-0489">Methyltransferase</keyword>
<gene>
    <name evidence="7" type="ORF">BV53_06935</name>
</gene>
<accession>A0A1T1CYV5</accession>
<dbReference type="GO" id="GO:0032259">
    <property type="term" value="P:methylation"/>
    <property type="evidence" value="ECO:0007669"/>
    <property type="project" value="UniProtKB-KW"/>
</dbReference>
<feature type="domain" description="DNA methylase adenine-specific" evidence="5">
    <location>
        <begin position="336"/>
        <end position="521"/>
    </location>
</feature>
<dbReference type="InterPro" id="IPR003356">
    <property type="entry name" value="DNA_methylase_A-5"/>
</dbReference>
<dbReference type="AlphaFoldDB" id="A0A1T1CYV5"/>
<evidence type="ECO:0000256" key="4">
    <source>
        <dbReference type="ARBA" id="ARBA00047942"/>
    </source>
</evidence>
<protein>
    <recommendedName>
        <fullName evidence="1">site-specific DNA-methyltransferase (adenine-specific)</fullName>
        <ecNumber evidence="1">2.1.1.72</ecNumber>
    </recommendedName>
</protein>
<dbReference type="EMBL" id="MWLE01000096">
    <property type="protein sequence ID" value="OOV33809.1"/>
    <property type="molecule type" value="Genomic_DNA"/>
</dbReference>
<dbReference type="Proteomes" id="UP000242590">
    <property type="component" value="Unassembled WGS sequence"/>
</dbReference>
<dbReference type="Gene3D" id="3.40.50.150">
    <property type="entry name" value="Vaccinia Virus protein VP39"/>
    <property type="match status" value="1"/>
</dbReference>
<evidence type="ECO:0000313" key="7">
    <source>
        <dbReference type="EMBL" id="OOV33809.1"/>
    </source>
</evidence>
<dbReference type="InterPro" id="IPR029063">
    <property type="entry name" value="SAM-dependent_MTases_sf"/>
</dbReference>
<dbReference type="InterPro" id="IPR050953">
    <property type="entry name" value="N4_N6_ade-DNA_methylase"/>
</dbReference>
<dbReference type="GO" id="GO:0009007">
    <property type="term" value="F:site-specific DNA-methyltransferase (adenine-specific) activity"/>
    <property type="evidence" value="ECO:0007669"/>
    <property type="project" value="UniProtKB-EC"/>
</dbReference>
<feature type="domain" description="Type ISP restriction-modification enzyme LLaBIII C-terminal specificity" evidence="6">
    <location>
        <begin position="723"/>
        <end position="847"/>
    </location>
</feature>
<dbReference type="InterPro" id="IPR041635">
    <property type="entry name" value="Type_ISP_LLaBIII_C"/>
</dbReference>
<evidence type="ECO:0000256" key="1">
    <source>
        <dbReference type="ARBA" id="ARBA00011900"/>
    </source>
</evidence>
<evidence type="ECO:0000259" key="6">
    <source>
        <dbReference type="Pfam" id="PF18135"/>
    </source>
</evidence>
<reference evidence="7 8" key="1">
    <citation type="submission" date="2017-02" db="EMBL/GenBank/DDBJ databases">
        <title>Draft Genome Sequences of 'Candidatus Synechococcus spongiarum', Cyanobacterial Symbionts of the Mediterranean Sponge Aplysina aerophoba from two locations.</title>
        <authorList>
            <person name="Slaby B.M."/>
            <person name="Hentschel U."/>
        </authorList>
    </citation>
    <scope>NUCLEOTIDE SEQUENCE [LARGE SCALE GENOMIC DNA]</scope>
    <source>
        <strain evidence="7">LMB bulk15N</strain>
    </source>
</reference>
<feature type="non-terminal residue" evidence="7">
    <location>
        <position position="849"/>
    </location>
</feature>
<evidence type="ECO:0000259" key="5">
    <source>
        <dbReference type="Pfam" id="PF02384"/>
    </source>
</evidence>